<reference evidence="1" key="1">
    <citation type="submission" date="2021-06" db="EMBL/GenBank/DDBJ databases">
        <authorList>
            <person name="Kallberg Y."/>
            <person name="Tangrot J."/>
            <person name="Rosling A."/>
        </authorList>
    </citation>
    <scope>NUCLEOTIDE SEQUENCE</scope>
    <source>
        <strain evidence="1">CL551</strain>
    </source>
</reference>
<dbReference type="Proteomes" id="UP000789342">
    <property type="component" value="Unassembled WGS sequence"/>
</dbReference>
<sequence>MQDEITASEIENFGTPCNFEFKDFPKQIGFTGWMNGWAKEEMGERCNGYMGFSDGGQAEFPLKIAEYERNNCW</sequence>
<evidence type="ECO:0000313" key="2">
    <source>
        <dbReference type="Proteomes" id="UP000789342"/>
    </source>
</evidence>
<evidence type="ECO:0000313" key="1">
    <source>
        <dbReference type="EMBL" id="CAG8465266.1"/>
    </source>
</evidence>
<dbReference type="AlphaFoldDB" id="A0A9N8VZ17"/>
<dbReference type="EMBL" id="CAJVPV010000606">
    <property type="protein sequence ID" value="CAG8465266.1"/>
    <property type="molecule type" value="Genomic_DNA"/>
</dbReference>
<name>A0A9N8VZ17_9GLOM</name>
<protein>
    <submittedName>
        <fullName evidence="1">10705_t:CDS:1</fullName>
    </submittedName>
</protein>
<keyword evidence="2" id="KW-1185">Reference proteome</keyword>
<organism evidence="1 2">
    <name type="scientific">Acaulospora morrowiae</name>
    <dbReference type="NCBI Taxonomy" id="94023"/>
    <lineage>
        <taxon>Eukaryota</taxon>
        <taxon>Fungi</taxon>
        <taxon>Fungi incertae sedis</taxon>
        <taxon>Mucoromycota</taxon>
        <taxon>Glomeromycotina</taxon>
        <taxon>Glomeromycetes</taxon>
        <taxon>Diversisporales</taxon>
        <taxon>Acaulosporaceae</taxon>
        <taxon>Acaulospora</taxon>
    </lineage>
</organism>
<gene>
    <name evidence="1" type="ORF">AMORRO_LOCUS1598</name>
</gene>
<proteinExistence type="predicted"/>
<comment type="caution">
    <text evidence="1">The sequence shown here is derived from an EMBL/GenBank/DDBJ whole genome shotgun (WGS) entry which is preliminary data.</text>
</comment>
<accession>A0A9N8VZ17</accession>